<dbReference type="PANTHER" id="PTHR24016:SF0">
    <property type="entry name" value="CONSERVED OLIGOMERIC GOLGI COMPLEX SUBUNIT 4"/>
    <property type="match status" value="1"/>
</dbReference>
<organism evidence="11 12">
    <name type="scientific">Nezara viridula</name>
    <name type="common">Southern green stink bug</name>
    <name type="synonym">Cimex viridulus</name>
    <dbReference type="NCBI Taxonomy" id="85310"/>
    <lineage>
        <taxon>Eukaryota</taxon>
        <taxon>Metazoa</taxon>
        <taxon>Ecdysozoa</taxon>
        <taxon>Arthropoda</taxon>
        <taxon>Hexapoda</taxon>
        <taxon>Insecta</taxon>
        <taxon>Pterygota</taxon>
        <taxon>Neoptera</taxon>
        <taxon>Paraneoptera</taxon>
        <taxon>Hemiptera</taxon>
        <taxon>Heteroptera</taxon>
        <taxon>Panheteroptera</taxon>
        <taxon>Pentatomomorpha</taxon>
        <taxon>Pentatomoidea</taxon>
        <taxon>Pentatomidae</taxon>
        <taxon>Pentatominae</taxon>
        <taxon>Nezara</taxon>
    </lineage>
</organism>
<keyword evidence="12" id="KW-1185">Reference proteome</keyword>
<protein>
    <recommendedName>
        <fullName evidence="3">Conserved oligomeric Golgi complex subunit 4</fullName>
    </recommendedName>
    <alternativeName>
        <fullName evidence="8">Component of oligomeric Golgi complex 4</fullName>
    </alternativeName>
</protein>
<evidence type="ECO:0000256" key="1">
    <source>
        <dbReference type="ARBA" id="ARBA00004395"/>
    </source>
</evidence>
<dbReference type="SMART" id="SM00762">
    <property type="entry name" value="Cog4"/>
    <property type="match status" value="1"/>
</dbReference>
<dbReference type="Gene3D" id="1.10.287.1060">
    <property type="entry name" value="ESAT-6-like"/>
    <property type="match status" value="1"/>
</dbReference>
<keyword evidence="4" id="KW-0813">Transport</keyword>
<feature type="domain" description="COG4 transport protein middle alpha-helical bundle" evidence="10">
    <location>
        <begin position="194"/>
        <end position="493"/>
    </location>
</feature>
<dbReference type="EMBL" id="OV725083">
    <property type="protein sequence ID" value="CAH1407857.1"/>
    <property type="molecule type" value="Genomic_DNA"/>
</dbReference>
<evidence type="ECO:0000256" key="8">
    <source>
        <dbReference type="ARBA" id="ARBA00031340"/>
    </source>
</evidence>
<reference evidence="11" key="1">
    <citation type="submission" date="2022-01" db="EMBL/GenBank/DDBJ databases">
        <authorList>
            <person name="King R."/>
        </authorList>
    </citation>
    <scope>NUCLEOTIDE SEQUENCE</scope>
</reference>
<comment type="subcellular location">
    <subcellularLocation>
        <location evidence="1">Golgi apparatus membrane</location>
        <topology evidence="1">Peripheral membrane protein</topology>
    </subcellularLocation>
</comment>
<keyword evidence="9" id="KW-0175">Coiled coil</keyword>
<evidence type="ECO:0000256" key="2">
    <source>
        <dbReference type="ARBA" id="ARBA00009215"/>
    </source>
</evidence>
<accession>A0A9P0HUZ1</accession>
<dbReference type="Pfam" id="PF20662">
    <property type="entry name" value="COG4_C"/>
    <property type="match status" value="1"/>
</dbReference>
<evidence type="ECO:0000256" key="7">
    <source>
        <dbReference type="ARBA" id="ARBA00023136"/>
    </source>
</evidence>
<feature type="coiled-coil region" evidence="9">
    <location>
        <begin position="39"/>
        <end position="70"/>
    </location>
</feature>
<gene>
    <name evidence="11" type="ORF">NEZAVI_LOCUS15489</name>
</gene>
<evidence type="ECO:0000256" key="5">
    <source>
        <dbReference type="ARBA" id="ARBA00022927"/>
    </source>
</evidence>
<keyword evidence="5" id="KW-0653">Protein transport</keyword>
<evidence type="ECO:0000256" key="6">
    <source>
        <dbReference type="ARBA" id="ARBA00023034"/>
    </source>
</evidence>
<evidence type="ECO:0000313" key="11">
    <source>
        <dbReference type="EMBL" id="CAH1407857.1"/>
    </source>
</evidence>
<dbReference type="Pfam" id="PF08318">
    <property type="entry name" value="COG4_m"/>
    <property type="match status" value="1"/>
</dbReference>
<dbReference type="Proteomes" id="UP001152798">
    <property type="component" value="Chromosome 7"/>
</dbReference>
<dbReference type="GO" id="GO:0015031">
    <property type="term" value="P:protein transport"/>
    <property type="evidence" value="ECO:0007669"/>
    <property type="project" value="UniProtKB-KW"/>
</dbReference>
<dbReference type="GO" id="GO:0007030">
    <property type="term" value="P:Golgi organization"/>
    <property type="evidence" value="ECO:0007669"/>
    <property type="project" value="TreeGrafter"/>
</dbReference>
<dbReference type="GO" id="GO:0017119">
    <property type="term" value="C:Golgi transport complex"/>
    <property type="evidence" value="ECO:0007669"/>
    <property type="project" value="TreeGrafter"/>
</dbReference>
<comment type="similarity">
    <text evidence="2">Belongs to the COG4 family.</text>
</comment>
<sequence length="757" mass="85424">MESSQIADFNFSNQLKFNIQDLTSQEDSGESSDEFSPENEFLTEEHRKLYSQLTQKENEVENELEKLLSRHCHLETKIRGITKVLPNLEIIHSDAKQLYEMISFASTLAENVSHKVRKLDIARSRVSECQQRVHDLLDLQLCCDGVQTSMNSGDFEKAAAHIHRYLAMDQNLLEKTADDVHQDSKSVNNSISLLKEAAVKLQEILTSKFNDAVAKQDSNSVERFFKLFPLLGMHDYGIEKFSDYLVDKVETSSRKHMKTASETSLTDKRAAVLYSDLLTHLFEDIARTIETHQPLVETYYGPGRLLKLVCRLQDECDRASQAVLSEMWRSRGLEKLTSSIKSGTHKSRGDPKEFDQLLGELATAHSRYSLYLHFLRRKISMDTEEEKQPTVLAALEEKLKSCVLCRTMEELLSAYLILEHHYMEESVRKAIAMDTIESGSQCSSMIDDVFFIVKKSIRRASSTGSIDGVCAVINNACGVLENEMCTKLNATLKQGYPTGYLDLAQAYSMIHARLQPSDTEQAKSLFIAHLNNTEIGSEYVTTLASGLAQEVQCPTQTDRSKLEGCLSGLSSVCAAMGMAQDLGLQQLANAAIKPRLAPWIDSFLALSHNLTEEEFSSYEANEPFVRSLIANIDGIVSEFRSSLTSGNFESLVTFLADEVNSQMERVIMKMEFNRLGGLALEREVRALTGYLNSTTSMSIRERLARLGQVAKLLNMEKINEISDIWTRFNWRLAPGEVKKVLKLRVDFPKEEIMKLKL</sequence>
<evidence type="ECO:0000259" key="10">
    <source>
        <dbReference type="SMART" id="SM00762"/>
    </source>
</evidence>
<evidence type="ECO:0000256" key="9">
    <source>
        <dbReference type="SAM" id="Coils"/>
    </source>
</evidence>
<dbReference type="InterPro" id="IPR013167">
    <property type="entry name" value="COG4_M"/>
</dbReference>
<dbReference type="InterPro" id="IPR048680">
    <property type="entry name" value="COG4_N"/>
</dbReference>
<dbReference type="InterPro" id="IPR048682">
    <property type="entry name" value="COG4"/>
</dbReference>
<dbReference type="Gene3D" id="1.20.58.1970">
    <property type="match status" value="1"/>
</dbReference>
<dbReference type="GO" id="GO:0006890">
    <property type="term" value="P:retrograde vesicle-mediated transport, Golgi to endoplasmic reticulum"/>
    <property type="evidence" value="ECO:0007669"/>
    <property type="project" value="TreeGrafter"/>
</dbReference>
<proteinExistence type="inferred from homology"/>
<dbReference type="PANTHER" id="PTHR24016">
    <property type="entry name" value="CONSERVED OLIGOMERIC GOLGI COMPLEX SUBUNIT 4"/>
    <property type="match status" value="1"/>
</dbReference>
<name>A0A9P0HUZ1_NEZVI</name>
<evidence type="ECO:0000256" key="3">
    <source>
        <dbReference type="ARBA" id="ARBA00020975"/>
    </source>
</evidence>
<dbReference type="GO" id="GO:0000139">
    <property type="term" value="C:Golgi membrane"/>
    <property type="evidence" value="ECO:0007669"/>
    <property type="project" value="UniProtKB-SubCell"/>
</dbReference>
<dbReference type="OrthoDB" id="47059at2759"/>
<dbReference type="Pfam" id="PF20663">
    <property type="entry name" value="COG4_N"/>
    <property type="match status" value="1"/>
</dbReference>
<dbReference type="InterPro" id="IPR048684">
    <property type="entry name" value="COG4_C"/>
</dbReference>
<keyword evidence="6" id="KW-0333">Golgi apparatus</keyword>
<dbReference type="AlphaFoldDB" id="A0A9P0HUZ1"/>
<evidence type="ECO:0000256" key="4">
    <source>
        <dbReference type="ARBA" id="ARBA00022448"/>
    </source>
</evidence>
<evidence type="ECO:0000313" key="12">
    <source>
        <dbReference type="Proteomes" id="UP001152798"/>
    </source>
</evidence>
<keyword evidence="7" id="KW-0472">Membrane</keyword>